<dbReference type="AlphaFoldDB" id="A0A495MMK8"/>
<proteinExistence type="predicted"/>
<dbReference type="SMART" id="SM00448">
    <property type="entry name" value="REC"/>
    <property type="match status" value="1"/>
</dbReference>
<feature type="domain" description="Response regulatory" evidence="2">
    <location>
        <begin position="5"/>
        <end position="118"/>
    </location>
</feature>
<dbReference type="EMBL" id="RBLC01000001">
    <property type="protein sequence ID" value="RKS26053.1"/>
    <property type="molecule type" value="Genomic_DNA"/>
</dbReference>
<dbReference type="PANTHER" id="PTHR37299:SF1">
    <property type="entry name" value="STAGE 0 SPORULATION PROTEIN A HOMOLOG"/>
    <property type="match status" value="1"/>
</dbReference>
<protein>
    <submittedName>
        <fullName evidence="4">Two-component system LytT family response regulator</fullName>
    </submittedName>
</protein>
<dbReference type="Pfam" id="PF04397">
    <property type="entry name" value="LytTR"/>
    <property type="match status" value="1"/>
</dbReference>
<dbReference type="PROSITE" id="PS50110">
    <property type="entry name" value="RESPONSE_REGULATORY"/>
    <property type="match status" value="1"/>
</dbReference>
<sequence>MNIYRALIVDDEVNNSAILQHFVTTYCRNVEVIGQATTVAQAVSEINSKQPDIIFLDIRLNEGDAFDILDKIENIKAQVIFVTSYDEYAIKAFKYNAVDYILKPILIEDVVLSVNKAIKNIEQKQYFDFQKNISSDFQSLVPENKDYLAIPSMDAVDLVRNSHIIYIEADNKYTILHTTTEGKKYISSKNLQYFETVADPLSFFRIHHSYIVNIQHLLRIVKRDGSYCEMAGGVLLPISKRKQDDFNVFLKIKN</sequence>
<dbReference type="Pfam" id="PF00072">
    <property type="entry name" value="Response_reg"/>
    <property type="match status" value="1"/>
</dbReference>
<gene>
    <name evidence="4" type="ORF">CLV94_1105</name>
</gene>
<dbReference type="PROSITE" id="PS50930">
    <property type="entry name" value="HTH_LYTTR"/>
    <property type="match status" value="1"/>
</dbReference>
<accession>A0A495MMK8</accession>
<dbReference type="Gene3D" id="3.40.50.2300">
    <property type="match status" value="1"/>
</dbReference>
<feature type="modified residue" description="4-aspartylphosphate" evidence="1">
    <location>
        <position position="57"/>
    </location>
</feature>
<evidence type="ECO:0000313" key="4">
    <source>
        <dbReference type="EMBL" id="RKS26053.1"/>
    </source>
</evidence>
<dbReference type="PANTHER" id="PTHR37299">
    <property type="entry name" value="TRANSCRIPTIONAL REGULATOR-RELATED"/>
    <property type="match status" value="1"/>
</dbReference>
<comment type="caution">
    <text evidence="4">The sequence shown here is derived from an EMBL/GenBank/DDBJ whole genome shotgun (WGS) entry which is preliminary data.</text>
</comment>
<keyword evidence="1" id="KW-0597">Phosphoprotein</keyword>
<name>A0A495MMK8_9FLAO</name>
<dbReference type="OrthoDB" id="2168082at2"/>
<keyword evidence="5" id="KW-1185">Reference proteome</keyword>
<dbReference type="Gene3D" id="2.40.50.1020">
    <property type="entry name" value="LytTr DNA-binding domain"/>
    <property type="match status" value="1"/>
</dbReference>
<feature type="domain" description="HTH LytTR-type" evidence="3">
    <location>
        <begin position="164"/>
        <end position="252"/>
    </location>
</feature>
<dbReference type="GO" id="GO:0003677">
    <property type="term" value="F:DNA binding"/>
    <property type="evidence" value="ECO:0007669"/>
    <property type="project" value="InterPro"/>
</dbReference>
<dbReference type="InterPro" id="IPR007492">
    <property type="entry name" value="LytTR_DNA-bd_dom"/>
</dbReference>
<dbReference type="SMART" id="SM00850">
    <property type="entry name" value="LytTR"/>
    <property type="match status" value="1"/>
</dbReference>
<reference evidence="4 5" key="1">
    <citation type="submission" date="2018-10" db="EMBL/GenBank/DDBJ databases">
        <title>Genomic Encyclopedia of Archaeal and Bacterial Type Strains, Phase II (KMG-II): from individual species to whole genera.</title>
        <authorList>
            <person name="Goeker M."/>
        </authorList>
    </citation>
    <scope>NUCLEOTIDE SEQUENCE [LARGE SCALE GENOMIC DNA]</scope>
    <source>
        <strain evidence="4 5">DSM 29537</strain>
    </source>
</reference>
<evidence type="ECO:0000259" key="3">
    <source>
        <dbReference type="PROSITE" id="PS50930"/>
    </source>
</evidence>
<dbReference type="Proteomes" id="UP000277579">
    <property type="component" value="Unassembled WGS sequence"/>
</dbReference>
<dbReference type="InterPro" id="IPR046947">
    <property type="entry name" value="LytR-like"/>
</dbReference>
<dbReference type="GO" id="GO:0000156">
    <property type="term" value="F:phosphorelay response regulator activity"/>
    <property type="evidence" value="ECO:0007669"/>
    <property type="project" value="InterPro"/>
</dbReference>
<evidence type="ECO:0000256" key="1">
    <source>
        <dbReference type="PROSITE-ProRule" id="PRU00169"/>
    </source>
</evidence>
<evidence type="ECO:0000259" key="2">
    <source>
        <dbReference type="PROSITE" id="PS50110"/>
    </source>
</evidence>
<dbReference type="SUPFAM" id="SSF52172">
    <property type="entry name" value="CheY-like"/>
    <property type="match status" value="1"/>
</dbReference>
<evidence type="ECO:0000313" key="5">
    <source>
        <dbReference type="Proteomes" id="UP000277579"/>
    </source>
</evidence>
<dbReference type="InterPro" id="IPR001789">
    <property type="entry name" value="Sig_transdc_resp-reg_receiver"/>
</dbReference>
<dbReference type="RefSeq" id="WP_121375405.1">
    <property type="nucleotide sequence ID" value="NZ_RBLC01000001.1"/>
</dbReference>
<organism evidence="4 5">
    <name type="scientific">Flavobacterium endophyticum</name>
    <dbReference type="NCBI Taxonomy" id="1540163"/>
    <lineage>
        <taxon>Bacteria</taxon>
        <taxon>Pseudomonadati</taxon>
        <taxon>Bacteroidota</taxon>
        <taxon>Flavobacteriia</taxon>
        <taxon>Flavobacteriales</taxon>
        <taxon>Flavobacteriaceae</taxon>
        <taxon>Flavobacterium</taxon>
    </lineage>
</organism>
<dbReference type="InterPro" id="IPR011006">
    <property type="entry name" value="CheY-like_superfamily"/>
</dbReference>